<proteinExistence type="predicted"/>
<keyword evidence="1" id="KW-0812">Transmembrane</keyword>
<protein>
    <submittedName>
        <fullName evidence="2">Uncharacterized protein</fullName>
    </submittedName>
</protein>
<organism evidence="2 3">
    <name type="scientific">Goodea atripinnis</name>
    <dbReference type="NCBI Taxonomy" id="208336"/>
    <lineage>
        <taxon>Eukaryota</taxon>
        <taxon>Metazoa</taxon>
        <taxon>Chordata</taxon>
        <taxon>Craniata</taxon>
        <taxon>Vertebrata</taxon>
        <taxon>Euteleostomi</taxon>
        <taxon>Actinopterygii</taxon>
        <taxon>Neopterygii</taxon>
        <taxon>Teleostei</taxon>
        <taxon>Neoteleostei</taxon>
        <taxon>Acanthomorphata</taxon>
        <taxon>Ovalentaria</taxon>
        <taxon>Atherinomorphae</taxon>
        <taxon>Cyprinodontiformes</taxon>
        <taxon>Goodeidae</taxon>
        <taxon>Goodea</taxon>
    </lineage>
</organism>
<evidence type="ECO:0000313" key="3">
    <source>
        <dbReference type="Proteomes" id="UP001476798"/>
    </source>
</evidence>
<keyword evidence="1" id="KW-1133">Transmembrane helix</keyword>
<keyword evidence="3" id="KW-1185">Reference proteome</keyword>
<name>A0ABV0MP05_9TELE</name>
<feature type="transmembrane region" description="Helical" evidence="1">
    <location>
        <begin position="48"/>
        <end position="71"/>
    </location>
</feature>
<dbReference type="Proteomes" id="UP001476798">
    <property type="component" value="Unassembled WGS sequence"/>
</dbReference>
<gene>
    <name evidence="2" type="ORF">GOODEAATRI_003413</name>
</gene>
<comment type="caution">
    <text evidence="2">The sequence shown here is derived from an EMBL/GenBank/DDBJ whole genome shotgun (WGS) entry which is preliminary data.</text>
</comment>
<accession>A0ABV0MP05</accession>
<dbReference type="EMBL" id="JAHRIO010010128">
    <property type="protein sequence ID" value="MEQ2160830.1"/>
    <property type="molecule type" value="Genomic_DNA"/>
</dbReference>
<evidence type="ECO:0000256" key="1">
    <source>
        <dbReference type="SAM" id="Phobius"/>
    </source>
</evidence>
<keyword evidence="1" id="KW-0472">Membrane</keyword>
<reference evidence="2 3" key="1">
    <citation type="submission" date="2021-06" db="EMBL/GenBank/DDBJ databases">
        <authorList>
            <person name="Palmer J.M."/>
        </authorList>
    </citation>
    <scope>NUCLEOTIDE SEQUENCE [LARGE SCALE GENOMIC DNA]</scope>
    <source>
        <strain evidence="2 3">GA_2019</strain>
        <tissue evidence="2">Muscle</tissue>
    </source>
</reference>
<sequence length="110" mass="12033">MCRQIADKTSAGLSGTVLSARPLCAPSAAVQSDACGNDIPFWRCVWPCVFATLCLPVFLHKLLLNVVWFIISMSLGPCKLSVVHSQFVSLIFSKTFCFSHPASSLFMYIS</sequence>
<evidence type="ECO:0000313" key="2">
    <source>
        <dbReference type="EMBL" id="MEQ2160830.1"/>
    </source>
</evidence>